<dbReference type="InParanoid" id="H3GN28"/>
<dbReference type="VEuPathDB" id="FungiDB:KRP23_254"/>
<dbReference type="RefSeq" id="XP_067750810.1">
    <property type="nucleotide sequence ID" value="XM_067887052.1"/>
</dbReference>
<feature type="region of interest" description="Disordered" evidence="1">
    <location>
        <begin position="309"/>
        <end position="330"/>
    </location>
</feature>
<accession>H3GN28</accession>
<feature type="compositionally biased region" description="Basic and acidic residues" evidence="1">
    <location>
        <begin position="320"/>
        <end position="330"/>
    </location>
</feature>
<dbReference type="eggNOG" id="ENOG502RYKA">
    <property type="taxonomic scope" value="Eukaryota"/>
</dbReference>
<name>H3GN28_PHYRM</name>
<dbReference type="EnsemblProtists" id="Phyra77974">
    <property type="protein sequence ID" value="Phyra77974"/>
    <property type="gene ID" value="Phyra77974"/>
</dbReference>
<feature type="region of interest" description="Disordered" evidence="1">
    <location>
        <begin position="344"/>
        <end position="367"/>
    </location>
</feature>
<dbReference type="Proteomes" id="UP000005238">
    <property type="component" value="Unassembled WGS sequence"/>
</dbReference>
<feature type="compositionally biased region" description="Polar residues" evidence="1">
    <location>
        <begin position="26"/>
        <end position="81"/>
    </location>
</feature>
<reference evidence="3" key="1">
    <citation type="journal article" date="2006" name="Science">
        <title>Phytophthora genome sequences uncover evolutionary origins and mechanisms of pathogenesis.</title>
        <authorList>
            <person name="Tyler B.M."/>
            <person name="Tripathy S."/>
            <person name="Zhang X."/>
            <person name="Dehal P."/>
            <person name="Jiang R.H."/>
            <person name="Aerts A."/>
            <person name="Arredondo F.D."/>
            <person name="Baxter L."/>
            <person name="Bensasson D."/>
            <person name="Beynon J.L."/>
            <person name="Chapman J."/>
            <person name="Damasceno C.M."/>
            <person name="Dorrance A.E."/>
            <person name="Dou D."/>
            <person name="Dickerman A.W."/>
            <person name="Dubchak I.L."/>
            <person name="Garbelotto M."/>
            <person name="Gijzen M."/>
            <person name="Gordon S.G."/>
            <person name="Govers F."/>
            <person name="Grunwald N.J."/>
            <person name="Huang W."/>
            <person name="Ivors K.L."/>
            <person name="Jones R.W."/>
            <person name="Kamoun S."/>
            <person name="Krampis K."/>
            <person name="Lamour K.H."/>
            <person name="Lee M.K."/>
            <person name="McDonald W.H."/>
            <person name="Medina M."/>
            <person name="Meijer H.J."/>
            <person name="Nordberg E.K."/>
            <person name="Maclean D.J."/>
            <person name="Ospina-Giraldo M.D."/>
            <person name="Morris P.F."/>
            <person name="Phuntumart V."/>
            <person name="Putnam N.H."/>
            <person name="Rash S."/>
            <person name="Rose J.K."/>
            <person name="Sakihama Y."/>
            <person name="Salamov A.A."/>
            <person name="Savidor A."/>
            <person name="Scheuring C.F."/>
            <person name="Smith B.M."/>
            <person name="Sobral B.W."/>
            <person name="Terry A."/>
            <person name="Torto-Alalibo T.A."/>
            <person name="Win J."/>
            <person name="Xu Z."/>
            <person name="Zhang H."/>
            <person name="Grigoriev I.V."/>
            <person name="Rokhsar D.S."/>
            <person name="Boore J.L."/>
        </authorList>
    </citation>
    <scope>NUCLEOTIDE SEQUENCE [LARGE SCALE GENOMIC DNA]</scope>
    <source>
        <strain evidence="3">Pr102</strain>
    </source>
</reference>
<evidence type="ECO:0000313" key="2">
    <source>
        <dbReference type="EnsemblProtists" id="Phyra77974"/>
    </source>
</evidence>
<feature type="compositionally biased region" description="Basic and acidic residues" evidence="1">
    <location>
        <begin position="385"/>
        <end position="394"/>
    </location>
</feature>
<keyword evidence="3" id="KW-1185">Reference proteome</keyword>
<sequence length="416" mass="45888">MDAPSALSNLYFKAQSLAFSECPAPSKQQQAALVSKPKGNSTVTIVSEPETSPIKTNTIAPSPSATLQSPAIPTTSKNDGYSTPKAKEDKKHDKDTMQLKETPSPRFSTSKRKRLDMDDDLSSFIGPTPTKRKGSSEFLRKGQWTSTEEKLAGLLIEAFEDGYLPIYTGIRLRGYLAVQLQCDPMRVSKKLCAGTIDGKPVPKNYGQKKFKLRKKPLWDCEEAECRITELERLTEAMWNEARMEKPSFLTLSTTRNVAKRRDADDEDSVSSPPSPARGRTPSSTPRAKKQKVFPIIYLNLSKKLKHYAYSSSSEPSTPSKDSDSDSEPVRLDGESLQAAYDLLTLCSPRGTSSKRKSKKKTASKKSKKLIPIKNEVISIKDEAANQDTPVKEVSSKASTTNGLQQVFIKDEPAPSS</sequence>
<evidence type="ECO:0000313" key="3">
    <source>
        <dbReference type="Proteomes" id="UP000005238"/>
    </source>
</evidence>
<organism evidence="2 3">
    <name type="scientific">Phytophthora ramorum</name>
    <name type="common">Sudden oak death agent</name>
    <dbReference type="NCBI Taxonomy" id="164328"/>
    <lineage>
        <taxon>Eukaryota</taxon>
        <taxon>Sar</taxon>
        <taxon>Stramenopiles</taxon>
        <taxon>Oomycota</taxon>
        <taxon>Peronosporomycetes</taxon>
        <taxon>Peronosporales</taxon>
        <taxon>Peronosporaceae</taxon>
        <taxon>Phytophthora</taxon>
    </lineage>
</organism>
<feature type="region of interest" description="Disordered" evidence="1">
    <location>
        <begin position="385"/>
        <end position="416"/>
    </location>
</feature>
<feature type="compositionally biased region" description="Low complexity" evidence="1">
    <location>
        <begin position="310"/>
        <end position="319"/>
    </location>
</feature>
<evidence type="ECO:0000256" key="1">
    <source>
        <dbReference type="SAM" id="MobiDB-lite"/>
    </source>
</evidence>
<proteinExistence type="predicted"/>
<dbReference type="OrthoDB" id="47272at2759"/>
<feature type="region of interest" description="Disordered" evidence="1">
    <location>
        <begin position="252"/>
        <end position="288"/>
    </location>
</feature>
<dbReference type="EMBL" id="DS566025">
    <property type="status" value="NOT_ANNOTATED_CDS"/>
    <property type="molecule type" value="Genomic_DNA"/>
</dbReference>
<dbReference type="PANTHER" id="PTHR35213:SF3">
    <property type="entry name" value="MYB-LIKE DOMAIN-CONTAINING PROTEIN"/>
    <property type="match status" value="1"/>
</dbReference>
<feature type="compositionally biased region" description="Basic residues" evidence="1">
    <location>
        <begin position="352"/>
        <end position="367"/>
    </location>
</feature>
<reference evidence="2" key="2">
    <citation type="submission" date="2015-06" db="UniProtKB">
        <authorList>
            <consortium name="EnsemblProtists"/>
        </authorList>
    </citation>
    <scope>IDENTIFICATION</scope>
    <source>
        <strain evidence="2">Pr102</strain>
    </source>
</reference>
<feature type="region of interest" description="Disordered" evidence="1">
    <location>
        <begin position="26"/>
        <end position="139"/>
    </location>
</feature>
<dbReference type="VEuPathDB" id="FungiDB:KRP22_10369"/>
<feature type="compositionally biased region" description="Polar residues" evidence="1">
    <location>
        <begin position="395"/>
        <end position="404"/>
    </location>
</feature>
<dbReference type="PANTHER" id="PTHR35213">
    <property type="entry name" value="RING-TYPE DOMAIN-CONTAINING PROTEIN-RELATED"/>
    <property type="match status" value="1"/>
</dbReference>
<dbReference type="AlphaFoldDB" id="H3GN28"/>
<protein>
    <submittedName>
        <fullName evidence="2">Uncharacterized protein</fullName>
    </submittedName>
</protein>
<dbReference type="HOGENOM" id="CLU_054672_0_0_1"/>
<dbReference type="OMA" id="DANEGND"/>
<feature type="compositionally biased region" description="Polar residues" evidence="1">
    <location>
        <begin position="99"/>
        <end position="108"/>
    </location>
</feature>
<feature type="compositionally biased region" description="Basic and acidic residues" evidence="1">
    <location>
        <begin position="85"/>
        <end position="98"/>
    </location>
</feature>
<dbReference type="GeneID" id="94223104"/>